<keyword evidence="15" id="KW-0460">Magnesium</keyword>
<dbReference type="Proteomes" id="UP000001423">
    <property type="component" value="Chromosome"/>
</dbReference>
<dbReference type="RefSeq" id="WP_011129514.1">
    <property type="nucleotide sequence ID" value="NC_005071.1"/>
</dbReference>
<keyword evidence="9 17" id="KW-0378">Hydrolase</keyword>
<evidence type="ECO:0000256" key="8">
    <source>
        <dbReference type="ARBA" id="ARBA00022763"/>
    </source>
</evidence>
<evidence type="ECO:0000256" key="12">
    <source>
        <dbReference type="ARBA" id="ARBA00023204"/>
    </source>
</evidence>
<dbReference type="PRINTS" id="PR00502">
    <property type="entry name" value="NUDIXFAMILY"/>
</dbReference>
<dbReference type="eggNOG" id="COG1194">
    <property type="taxonomic scope" value="Bacteria"/>
</dbReference>
<evidence type="ECO:0000256" key="4">
    <source>
        <dbReference type="ARBA" id="ARBA00012045"/>
    </source>
</evidence>
<evidence type="ECO:0000256" key="9">
    <source>
        <dbReference type="ARBA" id="ARBA00022801"/>
    </source>
</evidence>
<evidence type="ECO:0000256" key="5">
    <source>
        <dbReference type="ARBA" id="ARBA00022023"/>
    </source>
</evidence>
<dbReference type="InterPro" id="IPR011257">
    <property type="entry name" value="DNA_glycosylase"/>
</dbReference>
<organism evidence="17 18">
    <name type="scientific">Prochlorococcus marinus (strain MIT 9313)</name>
    <dbReference type="NCBI Taxonomy" id="74547"/>
    <lineage>
        <taxon>Bacteria</taxon>
        <taxon>Bacillati</taxon>
        <taxon>Cyanobacteriota</taxon>
        <taxon>Cyanophyceae</taxon>
        <taxon>Synechococcales</taxon>
        <taxon>Prochlorococcaceae</taxon>
        <taxon>Prochlorococcus</taxon>
    </lineage>
</organism>
<dbReference type="GO" id="GO:0006298">
    <property type="term" value="P:mismatch repair"/>
    <property type="evidence" value="ECO:0007669"/>
    <property type="project" value="TreeGrafter"/>
</dbReference>
<feature type="binding site" evidence="14">
    <location>
        <begin position="265"/>
        <end position="268"/>
    </location>
    <ligand>
        <name>8-oxo-dGTP</name>
        <dbReference type="ChEBI" id="CHEBI:77896"/>
    </ligand>
</feature>
<comment type="cofactor">
    <cofactor evidence="2">
        <name>[4Fe-4S] cluster</name>
        <dbReference type="ChEBI" id="CHEBI:49883"/>
    </cofactor>
</comment>
<dbReference type="GO" id="GO:0051539">
    <property type="term" value="F:4 iron, 4 sulfur cluster binding"/>
    <property type="evidence" value="ECO:0007669"/>
    <property type="project" value="UniProtKB-KW"/>
</dbReference>
<dbReference type="PANTHER" id="PTHR42944">
    <property type="entry name" value="ADENINE DNA GLYCOSYLASE"/>
    <property type="match status" value="1"/>
</dbReference>
<dbReference type="SMART" id="SM00525">
    <property type="entry name" value="FES"/>
    <property type="match status" value="1"/>
</dbReference>
<dbReference type="Gene3D" id="3.90.79.10">
    <property type="entry name" value="Nucleoside Triphosphate Pyrophosphohydrolase"/>
    <property type="match status" value="1"/>
</dbReference>
<dbReference type="GO" id="GO:0006284">
    <property type="term" value="P:base-excision repair"/>
    <property type="evidence" value="ECO:0007669"/>
    <property type="project" value="InterPro"/>
</dbReference>
<keyword evidence="11" id="KW-0411">Iron-sulfur</keyword>
<dbReference type="Pfam" id="PF10576">
    <property type="entry name" value="EndIII_4Fe-2S"/>
    <property type="match status" value="1"/>
</dbReference>
<dbReference type="EC" id="3.2.2.31" evidence="4"/>
<dbReference type="SUPFAM" id="SSF55811">
    <property type="entry name" value="Nudix"/>
    <property type="match status" value="1"/>
</dbReference>
<evidence type="ECO:0000313" key="17">
    <source>
        <dbReference type="EMBL" id="CAE20310.1"/>
    </source>
</evidence>
<feature type="binding site" evidence="14">
    <location>
        <position position="350"/>
    </location>
    <ligand>
        <name>8-oxo-dGTP</name>
        <dbReference type="ChEBI" id="CHEBI:77896"/>
    </ligand>
</feature>
<feature type="binding site" evidence="15">
    <location>
        <position position="268"/>
    </location>
    <ligand>
        <name>Mg(2+)</name>
        <dbReference type="ChEBI" id="CHEBI:18420"/>
    </ligand>
</feature>
<dbReference type="PANTHER" id="PTHR42944:SF1">
    <property type="entry name" value="ADENINE DNA GLYCOSYLASE"/>
    <property type="match status" value="1"/>
</dbReference>
<keyword evidence="18" id="KW-1185">Reference proteome</keyword>
<accession>Q7V929</accession>
<dbReference type="GO" id="GO:0035485">
    <property type="term" value="F:adenine/guanine mispair binding"/>
    <property type="evidence" value="ECO:0007669"/>
    <property type="project" value="TreeGrafter"/>
</dbReference>
<reference evidence="17 18" key="1">
    <citation type="journal article" date="2003" name="Nature">
        <title>Genome divergence in two Prochlorococcus ecotypes reflects oceanic niche differentiation.</title>
        <authorList>
            <person name="Rocap G."/>
            <person name="Larimer F.W."/>
            <person name="Lamerdin J.E."/>
            <person name="Malfatti S."/>
            <person name="Chain P."/>
            <person name="Ahlgren N.A."/>
            <person name="Arellano A."/>
            <person name="Coleman M."/>
            <person name="Hauser L."/>
            <person name="Hess W.R."/>
            <person name="Johnson Z.I."/>
            <person name="Land M.L."/>
            <person name="Lindell D."/>
            <person name="Post A.F."/>
            <person name="Regala W."/>
            <person name="Shah M."/>
            <person name="Shaw S.L."/>
            <person name="Steglich C."/>
            <person name="Sullivan M.B."/>
            <person name="Ting C.S."/>
            <person name="Tolonen A."/>
            <person name="Webb E.A."/>
            <person name="Zinser E.R."/>
            <person name="Chisholm S.W."/>
        </authorList>
    </citation>
    <scope>NUCLEOTIDE SEQUENCE [LARGE SCALE GENOMIC DNA]</scope>
    <source>
        <strain evidence="18">MIT 9313</strain>
    </source>
</reference>
<dbReference type="InterPro" id="IPR003265">
    <property type="entry name" value="HhH-GPD_domain"/>
</dbReference>
<dbReference type="Gene3D" id="1.10.1670.10">
    <property type="entry name" value="Helix-hairpin-Helix base-excision DNA repair enzymes (C-terminal)"/>
    <property type="match status" value="1"/>
</dbReference>
<dbReference type="AlphaFoldDB" id="Q7V929"/>
<protein>
    <recommendedName>
        <fullName evidence="5">Adenine DNA glycosylase</fullName>
        <ecNumber evidence="4">3.2.2.31</ecNumber>
    </recommendedName>
</protein>
<evidence type="ECO:0000259" key="16">
    <source>
        <dbReference type="PROSITE" id="PS51462"/>
    </source>
</evidence>
<dbReference type="InterPro" id="IPR015797">
    <property type="entry name" value="NUDIX_hydrolase-like_dom_sf"/>
</dbReference>
<dbReference type="InterPro" id="IPR029119">
    <property type="entry name" value="MutY_C"/>
</dbReference>
<evidence type="ECO:0000256" key="15">
    <source>
        <dbReference type="PIRSR" id="PIRSR603561-2"/>
    </source>
</evidence>
<dbReference type="CDD" id="cd03425">
    <property type="entry name" value="NUDIX_MutT_NudA_like"/>
    <property type="match status" value="1"/>
</dbReference>
<dbReference type="InterPro" id="IPR023170">
    <property type="entry name" value="HhH_base_excis_C"/>
</dbReference>
<name>Q7V929_PROMM</name>
<keyword evidence="8" id="KW-0227">DNA damage</keyword>
<proteinExistence type="inferred from homology"/>
<evidence type="ECO:0000256" key="11">
    <source>
        <dbReference type="ARBA" id="ARBA00023014"/>
    </source>
</evidence>
<dbReference type="SMART" id="SM00478">
    <property type="entry name" value="ENDO3c"/>
    <property type="match status" value="1"/>
</dbReference>
<dbReference type="GO" id="GO:0046872">
    <property type="term" value="F:metal ion binding"/>
    <property type="evidence" value="ECO:0007669"/>
    <property type="project" value="UniProtKB-KW"/>
</dbReference>
<evidence type="ECO:0000256" key="7">
    <source>
        <dbReference type="ARBA" id="ARBA00022723"/>
    </source>
</evidence>
<comment type="catalytic activity">
    <reaction evidence="1">
        <text>Hydrolyzes free adenine bases from 7,8-dihydro-8-oxoguanine:adenine mismatched double-stranded DNA, leaving an apurinic site.</text>
        <dbReference type="EC" id="3.2.2.31"/>
    </reaction>
</comment>
<comment type="cofactor">
    <cofactor evidence="15">
        <name>Mg(2+)</name>
        <dbReference type="ChEBI" id="CHEBI:18420"/>
    </cofactor>
</comment>
<evidence type="ECO:0000256" key="14">
    <source>
        <dbReference type="PIRSR" id="PIRSR603561-1"/>
    </source>
</evidence>
<keyword evidence="6" id="KW-0004">4Fe-4S</keyword>
<feature type="domain" description="Nudix hydrolase" evidence="16">
    <location>
        <begin position="232"/>
        <end position="359"/>
    </location>
</feature>
<dbReference type="Gene3D" id="1.10.340.30">
    <property type="entry name" value="Hypothetical protein, domain 2"/>
    <property type="match status" value="1"/>
</dbReference>
<dbReference type="InterPro" id="IPR000086">
    <property type="entry name" value="NUDIX_hydrolase_dom"/>
</dbReference>
<feature type="binding site" evidence="14">
    <location>
        <position position="254"/>
    </location>
    <ligand>
        <name>8-oxo-dGTP</name>
        <dbReference type="ChEBI" id="CHEBI:77896"/>
    </ligand>
</feature>
<evidence type="ECO:0000256" key="1">
    <source>
        <dbReference type="ARBA" id="ARBA00000843"/>
    </source>
</evidence>
<dbReference type="SUPFAM" id="SSF48150">
    <property type="entry name" value="DNA-glycosylase"/>
    <property type="match status" value="1"/>
</dbReference>
<evidence type="ECO:0000256" key="2">
    <source>
        <dbReference type="ARBA" id="ARBA00001966"/>
    </source>
</evidence>
<dbReference type="InterPro" id="IPR044298">
    <property type="entry name" value="MIG/MutY"/>
</dbReference>
<feature type="binding site" evidence="15">
    <location>
        <position position="288"/>
    </location>
    <ligand>
        <name>Mg(2+)</name>
        <dbReference type="ChEBI" id="CHEBI:18420"/>
    </ligand>
</feature>
<keyword evidence="10" id="KW-0408">Iron</keyword>
<comment type="similarity">
    <text evidence="3">Belongs to the Nth/MutY family.</text>
</comment>
<dbReference type="KEGG" id="pmt:PMT_0135"/>
<evidence type="ECO:0000256" key="6">
    <source>
        <dbReference type="ARBA" id="ARBA00022485"/>
    </source>
</evidence>
<dbReference type="GO" id="GO:0000701">
    <property type="term" value="F:purine-specific mismatch base pair DNA N-glycosylase activity"/>
    <property type="evidence" value="ECO:0007669"/>
    <property type="project" value="UniProtKB-EC"/>
</dbReference>
<keyword evidence="13 17" id="KW-0326">Glycosidase</keyword>
<evidence type="ECO:0000256" key="10">
    <source>
        <dbReference type="ARBA" id="ARBA00023004"/>
    </source>
</evidence>
<dbReference type="GO" id="GO:0008413">
    <property type="term" value="F:8-oxo-7,8-dihydroguanosine triphosphate pyrophosphatase activity"/>
    <property type="evidence" value="ECO:0007669"/>
    <property type="project" value="InterPro"/>
</dbReference>
<dbReference type="GO" id="GO:0034039">
    <property type="term" value="F:8-oxo-7,8-dihydroguanine DNA N-glycosylase activity"/>
    <property type="evidence" value="ECO:0007669"/>
    <property type="project" value="TreeGrafter"/>
</dbReference>
<dbReference type="CDD" id="cd00056">
    <property type="entry name" value="ENDO3c"/>
    <property type="match status" value="1"/>
</dbReference>
<dbReference type="HOGENOM" id="CLU_012862_0_3_3"/>
<keyword evidence="12" id="KW-0234">DNA repair</keyword>
<keyword evidence="7 15" id="KW-0479">Metal-binding</keyword>
<dbReference type="Pfam" id="PF00730">
    <property type="entry name" value="HhH-GPD"/>
    <property type="match status" value="1"/>
</dbReference>
<dbReference type="Pfam" id="PF14815">
    <property type="entry name" value="NUDIX_4"/>
    <property type="match status" value="1"/>
</dbReference>
<dbReference type="eggNOG" id="COG1051">
    <property type="taxonomic scope" value="Bacteria"/>
</dbReference>
<dbReference type="PROSITE" id="PS51462">
    <property type="entry name" value="NUDIX"/>
    <property type="match status" value="1"/>
</dbReference>
<dbReference type="GO" id="GO:0032357">
    <property type="term" value="F:oxidized purine DNA binding"/>
    <property type="evidence" value="ECO:0007669"/>
    <property type="project" value="TreeGrafter"/>
</dbReference>
<sequence>MRQQLLAWWEVHGRKDIAIKPWMFTTDGRWPEPNEDLSPYGIWIAEVMLQQTQLRVMRPYWEQWMLVLSTMQHLVAAEERQVLLLWQGLGYYSRARRLHQAARQLAASPLPSSLEAWLAVPGIGRTTAGSILSSALNRPVPILDGNVRRVLARLHGCLEPPQRAQASFWQWSEALLDPLRPRDFNQALMDLGALVCTPRTPSCQLCPWQSSCAAYAAGEPSHFPVQDASKPIPFQVIGVGVVLNEVGEVLIDQRLNEGLLGGLWEFPGGKQEPGEAIEATIARELREELAIEVQVGEQLIALDHAYSHKKLRFVVHLCRWISGEPKPLASQQVCWVKPEDLSGYPFPAANVRMIATLIDHLRADMLSQRS</sequence>
<dbReference type="InterPro" id="IPR020476">
    <property type="entry name" value="Nudix_hydrolase"/>
</dbReference>
<dbReference type="InterPro" id="IPR003651">
    <property type="entry name" value="Endonuclease3_FeS-loop_motif"/>
</dbReference>
<evidence type="ECO:0000256" key="3">
    <source>
        <dbReference type="ARBA" id="ARBA00008343"/>
    </source>
</evidence>
<dbReference type="NCBIfam" id="TIGR00586">
    <property type="entry name" value="mutt"/>
    <property type="match status" value="1"/>
</dbReference>
<gene>
    <name evidence="17" type="ordered locus">PMT_0135</name>
</gene>
<dbReference type="EMBL" id="BX548175">
    <property type="protein sequence ID" value="CAE20310.1"/>
    <property type="molecule type" value="Genomic_DNA"/>
</dbReference>
<evidence type="ECO:0000313" key="18">
    <source>
        <dbReference type="Proteomes" id="UP000001423"/>
    </source>
</evidence>
<evidence type="ECO:0000256" key="13">
    <source>
        <dbReference type="ARBA" id="ARBA00023295"/>
    </source>
</evidence>
<dbReference type="InterPro" id="IPR003561">
    <property type="entry name" value="Mutator_MutT"/>
</dbReference>